<evidence type="ECO:0000256" key="3">
    <source>
        <dbReference type="ARBA" id="ARBA00022679"/>
    </source>
</evidence>
<accession>A0A1C5IN23</accession>
<feature type="transmembrane region" description="Helical" evidence="4">
    <location>
        <begin position="353"/>
        <end position="369"/>
    </location>
</feature>
<dbReference type="SUPFAM" id="SSF53448">
    <property type="entry name" value="Nucleotide-diphospho-sugar transferases"/>
    <property type="match status" value="1"/>
</dbReference>
<evidence type="ECO:0000313" key="7">
    <source>
        <dbReference type="Proteomes" id="UP000198215"/>
    </source>
</evidence>
<dbReference type="InterPro" id="IPR001173">
    <property type="entry name" value="Glyco_trans_2-like"/>
</dbReference>
<keyword evidence="2" id="KW-0328">Glycosyltransferase</keyword>
<dbReference type="PANTHER" id="PTHR43630">
    <property type="entry name" value="POLY-BETA-1,6-N-ACETYL-D-GLUCOSAMINE SYNTHASE"/>
    <property type="match status" value="1"/>
</dbReference>
<organism evidence="6 7">
    <name type="scientific">Micromonospora coxensis</name>
    <dbReference type="NCBI Taxonomy" id="356852"/>
    <lineage>
        <taxon>Bacteria</taxon>
        <taxon>Bacillati</taxon>
        <taxon>Actinomycetota</taxon>
        <taxon>Actinomycetes</taxon>
        <taxon>Micromonosporales</taxon>
        <taxon>Micromonosporaceae</taxon>
        <taxon>Micromonospora</taxon>
    </lineage>
</organism>
<protein>
    <submittedName>
        <fullName evidence="6">Glycosyltransferase, catalytic subunit of cellulose synthase and poly-beta-1,6-N-acetylglucosamine synthase</fullName>
    </submittedName>
</protein>
<evidence type="ECO:0000256" key="1">
    <source>
        <dbReference type="ARBA" id="ARBA00006739"/>
    </source>
</evidence>
<gene>
    <name evidence="6" type="ORF">GA0070614_3073</name>
</gene>
<dbReference type="PANTHER" id="PTHR43630:SF1">
    <property type="entry name" value="POLY-BETA-1,6-N-ACETYL-D-GLUCOSAMINE SYNTHASE"/>
    <property type="match status" value="1"/>
</dbReference>
<proteinExistence type="inferred from homology"/>
<keyword evidence="4" id="KW-0812">Transmembrane</keyword>
<reference evidence="7" key="1">
    <citation type="submission" date="2016-06" db="EMBL/GenBank/DDBJ databases">
        <authorList>
            <person name="Varghese N."/>
            <person name="Submissions Spin"/>
        </authorList>
    </citation>
    <scope>NUCLEOTIDE SEQUENCE [LARGE SCALE GENOMIC DNA]</scope>
    <source>
        <strain evidence="7">DSM 45161</strain>
    </source>
</reference>
<keyword evidence="4" id="KW-1133">Transmembrane helix</keyword>
<evidence type="ECO:0000259" key="5">
    <source>
        <dbReference type="Pfam" id="PF00535"/>
    </source>
</evidence>
<evidence type="ECO:0000313" key="6">
    <source>
        <dbReference type="EMBL" id="SCG59543.1"/>
    </source>
</evidence>
<evidence type="ECO:0000256" key="2">
    <source>
        <dbReference type="ARBA" id="ARBA00022676"/>
    </source>
</evidence>
<dbReference type="InterPro" id="IPR029044">
    <property type="entry name" value="Nucleotide-diphossugar_trans"/>
</dbReference>
<dbReference type="EMBL" id="LT607753">
    <property type="protein sequence ID" value="SCG59543.1"/>
    <property type="molecule type" value="Genomic_DNA"/>
</dbReference>
<sequence length="413" mass="46471">MVLLLRTATAGPDGGSSSGELVSHNTMGGAELEKTAFLQGLRWRHHTTPKPSGPTLHDIVAIVPARNEEVGILTSLNSLARQTWRPDRIVVVVNNSTDQTEHFARQFAADPRTPRTDVLLMRENEHKKAGALNYGIAWLSQRVGGRLDPVQHVLVMDADTELHPRFIERARKVITSDPEIGGVSAVCLGRTGLWRNPWQRFLLGMQIIEYGRAANARFQTDVHTMSGAGSFYRGVALQSVIDKRGAVFWEDHRNLVEDYETTLTLKECGWKVTANQLCIAYTDLMPTLRELLQQRQRWVRGTVDALRARGWTKFTWHSIATMILGLLGVVYLVGWGATQLADAVASGFTQQPIFWFLFAFWVIYPAVMVRSLGWKAMLVEALLIPELVYTIVRAYWLLSSLLKSYFTPVSTWK</sequence>
<feature type="transmembrane region" description="Helical" evidence="4">
    <location>
        <begin position="314"/>
        <end position="333"/>
    </location>
</feature>
<evidence type="ECO:0000256" key="4">
    <source>
        <dbReference type="SAM" id="Phobius"/>
    </source>
</evidence>
<keyword evidence="3 6" id="KW-0808">Transferase</keyword>
<keyword evidence="7" id="KW-1185">Reference proteome</keyword>
<dbReference type="AlphaFoldDB" id="A0A1C5IN23"/>
<dbReference type="CDD" id="cd06423">
    <property type="entry name" value="CESA_like"/>
    <property type="match status" value="1"/>
</dbReference>
<dbReference type="Pfam" id="PF00535">
    <property type="entry name" value="Glycos_transf_2"/>
    <property type="match status" value="1"/>
</dbReference>
<feature type="domain" description="Glycosyltransferase 2-like" evidence="5">
    <location>
        <begin position="62"/>
        <end position="236"/>
    </location>
</feature>
<name>A0A1C5IN23_9ACTN</name>
<dbReference type="Proteomes" id="UP000198215">
    <property type="component" value="Chromosome I"/>
</dbReference>
<comment type="similarity">
    <text evidence="1">Belongs to the glycosyltransferase 2 family.</text>
</comment>
<keyword evidence="4" id="KW-0472">Membrane</keyword>
<dbReference type="Gene3D" id="3.90.550.10">
    <property type="entry name" value="Spore Coat Polysaccharide Biosynthesis Protein SpsA, Chain A"/>
    <property type="match status" value="1"/>
</dbReference>
<dbReference type="GO" id="GO:0016757">
    <property type="term" value="F:glycosyltransferase activity"/>
    <property type="evidence" value="ECO:0007669"/>
    <property type="project" value="UniProtKB-KW"/>
</dbReference>